<dbReference type="SUPFAM" id="SSF51735">
    <property type="entry name" value="NAD(P)-binding Rossmann-fold domains"/>
    <property type="match status" value="1"/>
</dbReference>
<name>A0A165HWE7_EXIGL</name>
<dbReference type="Proteomes" id="UP000077266">
    <property type="component" value="Unassembled WGS sequence"/>
</dbReference>
<dbReference type="FunCoup" id="A0A165HWE7">
    <property type="interactions" value="389"/>
</dbReference>
<protein>
    <submittedName>
        <fullName evidence="2">NAD(P)-binding protein</fullName>
    </submittedName>
</protein>
<dbReference type="Gene3D" id="3.30.1780.10">
    <property type="entry name" value="ornithine cyclodeaminase, domain 1"/>
    <property type="match status" value="1"/>
</dbReference>
<accession>A0A165HWE7</accession>
<dbReference type="AlphaFoldDB" id="A0A165HWE7"/>
<evidence type="ECO:0000313" key="2">
    <source>
        <dbReference type="EMBL" id="KZV92554.1"/>
    </source>
</evidence>
<dbReference type="OrthoDB" id="41492at2759"/>
<comment type="similarity">
    <text evidence="1">Belongs to the ornithine cyclodeaminase/mu-crystallin family.</text>
</comment>
<proteinExistence type="inferred from homology"/>
<dbReference type="GO" id="GO:0005737">
    <property type="term" value="C:cytoplasm"/>
    <property type="evidence" value="ECO:0007669"/>
    <property type="project" value="TreeGrafter"/>
</dbReference>
<dbReference type="InParanoid" id="A0A165HWE7"/>
<evidence type="ECO:0000313" key="3">
    <source>
        <dbReference type="Proteomes" id="UP000077266"/>
    </source>
</evidence>
<gene>
    <name evidence="2" type="ORF">EXIGLDRAFT_718225</name>
</gene>
<keyword evidence="3" id="KW-1185">Reference proteome</keyword>
<reference evidence="2 3" key="1">
    <citation type="journal article" date="2016" name="Mol. Biol. Evol.">
        <title>Comparative Genomics of Early-Diverging Mushroom-Forming Fungi Provides Insights into the Origins of Lignocellulose Decay Capabilities.</title>
        <authorList>
            <person name="Nagy L.G."/>
            <person name="Riley R."/>
            <person name="Tritt A."/>
            <person name="Adam C."/>
            <person name="Daum C."/>
            <person name="Floudas D."/>
            <person name="Sun H."/>
            <person name="Yadav J.S."/>
            <person name="Pangilinan J."/>
            <person name="Larsson K.H."/>
            <person name="Matsuura K."/>
            <person name="Barry K."/>
            <person name="Labutti K."/>
            <person name="Kuo R."/>
            <person name="Ohm R.A."/>
            <person name="Bhattacharya S.S."/>
            <person name="Shirouzu T."/>
            <person name="Yoshinaga Y."/>
            <person name="Martin F.M."/>
            <person name="Grigoriev I.V."/>
            <person name="Hibbett D.S."/>
        </authorList>
    </citation>
    <scope>NUCLEOTIDE SEQUENCE [LARGE SCALE GENOMIC DNA]</scope>
    <source>
        <strain evidence="2 3">HHB12029</strain>
    </source>
</reference>
<dbReference type="InterPro" id="IPR036291">
    <property type="entry name" value="NAD(P)-bd_dom_sf"/>
</dbReference>
<dbReference type="Pfam" id="PF02423">
    <property type="entry name" value="OCD_Mu_crystall"/>
    <property type="match status" value="1"/>
</dbReference>
<dbReference type="InterPro" id="IPR023401">
    <property type="entry name" value="ODC_N"/>
</dbReference>
<evidence type="ECO:0000256" key="1">
    <source>
        <dbReference type="ARBA" id="ARBA00008903"/>
    </source>
</evidence>
<dbReference type="PANTHER" id="PTHR13812">
    <property type="entry name" value="KETIMINE REDUCTASE MU-CRYSTALLIN"/>
    <property type="match status" value="1"/>
</dbReference>
<organism evidence="2 3">
    <name type="scientific">Exidia glandulosa HHB12029</name>
    <dbReference type="NCBI Taxonomy" id="1314781"/>
    <lineage>
        <taxon>Eukaryota</taxon>
        <taxon>Fungi</taxon>
        <taxon>Dikarya</taxon>
        <taxon>Basidiomycota</taxon>
        <taxon>Agaricomycotina</taxon>
        <taxon>Agaricomycetes</taxon>
        <taxon>Auriculariales</taxon>
        <taxon>Exidiaceae</taxon>
        <taxon>Exidia</taxon>
    </lineage>
</organism>
<dbReference type="EMBL" id="KV426006">
    <property type="protein sequence ID" value="KZV92554.1"/>
    <property type="molecule type" value="Genomic_DNA"/>
</dbReference>
<dbReference type="PANTHER" id="PTHR13812:SF19">
    <property type="entry name" value="KETIMINE REDUCTASE MU-CRYSTALLIN"/>
    <property type="match status" value="1"/>
</dbReference>
<dbReference type="STRING" id="1314781.A0A165HWE7"/>
<dbReference type="Gene3D" id="3.40.50.720">
    <property type="entry name" value="NAD(P)-binding Rossmann-like Domain"/>
    <property type="match status" value="1"/>
</dbReference>
<sequence length="248" mass="26068">MVFDESTGAVKALLNAGNLTAVRTAAGSGLATRILLGKDAKSLRIVAFGAGAQIKAHVGLLLALYPSLQKCTIVNRALNDRSTDLVNHLTKLHSNATFSAVAQTTRDEVESAVRDADIVVAATSSTVALFENEWIKPGAHVILVGSYKPTMREAPDELIRRAKFVLVDSREACAAEAGELISSGIAPEQMVEVGELVDNPSRVAEIRSASDVTIFKSVGVAAQDVAIACAVVERAEQLGIGTTVQFDA</sequence>
<dbReference type="InterPro" id="IPR003462">
    <property type="entry name" value="ODC_Mu_crystall"/>
</dbReference>